<protein>
    <submittedName>
        <fullName evidence="3">Uncharacterized protein</fullName>
    </submittedName>
</protein>
<evidence type="ECO:0000256" key="1">
    <source>
        <dbReference type="SAM" id="MobiDB-lite"/>
    </source>
</evidence>
<proteinExistence type="predicted"/>
<reference evidence="3" key="1">
    <citation type="submission" date="2017-02" db="UniProtKB">
        <authorList>
            <consortium name="WormBaseParasite"/>
        </authorList>
    </citation>
    <scope>IDENTIFICATION</scope>
</reference>
<evidence type="ECO:0000313" key="2">
    <source>
        <dbReference type="Proteomes" id="UP000046392"/>
    </source>
</evidence>
<dbReference type="WBParaSite" id="SPAL_0000876000.1">
    <property type="protein sequence ID" value="SPAL_0000876000.1"/>
    <property type="gene ID" value="SPAL_0000876000"/>
</dbReference>
<dbReference type="AlphaFoldDB" id="A0A0N5BSB6"/>
<accession>A0A0N5BSB6</accession>
<organism evidence="2 3">
    <name type="scientific">Strongyloides papillosus</name>
    <name type="common">Intestinal threadworm</name>
    <dbReference type="NCBI Taxonomy" id="174720"/>
    <lineage>
        <taxon>Eukaryota</taxon>
        <taxon>Metazoa</taxon>
        <taxon>Ecdysozoa</taxon>
        <taxon>Nematoda</taxon>
        <taxon>Chromadorea</taxon>
        <taxon>Rhabditida</taxon>
        <taxon>Tylenchina</taxon>
        <taxon>Panagrolaimomorpha</taxon>
        <taxon>Strongyloidoidea</taxon>
        <taxon>Strongyloididae</taxon>
        <taxon>Strongyloides</taxon>
    </lineage>
</organism>
<evidence type="ECO:0000313" key="3">
    <source>
        <dbReference type="WBParaSite" id="SPAL_0000876000.1"/>
    </source>
</evidence>
<feature type="region of interest" description="Disordered" evidence="1">
    <location>
        <begin position="1"/>
        <end position="34"/>
    </location>
</feature>
<feature type="compositionally biased region" description="Polar residues" evidence="1">
    <location>
        <begin position="10"/>
        <end position="24"/>
    </location>
</feature>
<dbReference type="Proteomes" id="UP000046392">
    <property type="component" value="Unplaced"/>
</dbReference>
<name>A0A0N5BSB6_STREA</name>
<feature type="compositionally biased region" description="Polar residues" evidence="1">
    <location>
        <begin position="83"/>
        <end position="96"/>
    </location>
</feature>
<sequence>MKRYRLPSLKFSSSNATRSSNYDDFSSPEEEQSEKILSQILKAKKEVHKFKSPQKNNDTSNEQKAYNEMPSLLEHVKEEKTTTNLENKCINNNNQEEVSKKEVENDMDNKKIKEMQKVIYNEIENLEKRFKELELLMKF</sequence>
<feature type="region of interest" description="Disordered" evidence="1">
    <location>
        <begin position="83"/>
        <end position="105"/>
    </location>
</feature>
<keyword evidence="2" id="KW-1185">Reference proteome</keyword>